<feature type="transmembrane region" description="Helical" evidence="5">
    <location>
        <begin position="34"/>
        <end position="52"/>
    </location>
</feature>
<evidence type="ECO:0000259" key="6">
    <source>
        <dbReference type="Pfam" id="PF04116"/>
    </source>
</evidence>
<feature type="transmembrane region" description="Helical" evidence="5">
    <location>
        <begin position="115"/>
        <end position="133"/>
    </location>
</feature>
<dbReference type="Pfam" id="PF04116">
    <property type="entry name" value="FA_hydroxylase"/>
    <property type="match status" value="1"/>
</dbReference>
<evidence type="ECO:0000256" key="5">
    <source>
        <dbReference type="SAM" id="Phobius"/>
    </source>
</evidence>
<keyword evidence="8" id="KW-1185">Reference proteome</keyword>
<feature type="transmembrane region" description="Helical" evidence="5">
    <location>
        <begin position="72"/>
        <end position="95"/>
    </location>
</feature>
<feature type="transmembrane region" description="Helical" evidence="5">
    <location>
        <begin position="9"/>
        <end position="28"/>
    </location>
</feature>
<accession>A0ABU5DQL5</accession>
<evidence type="ECO:0000313" key="7">
    <source>
        <dbReference type="EMBL" id="MDY0747342.1"/>
    </source>
</evidence>
<proteinExistence type="predicted"/>
<feature type="domain" description="Fatty acid hydroxylase" evidence="6">
    <location>
        <begin position="120"/>
        <end position="254"/>
    </location>
</feature>
<evidence type="ECO:0000313" key="8">
    <source>
        <dbReference type="Proteomes" id="UP001285263"/>
    </source>
</evidence>
<dbReference type="Proteomes" id="UP001285263">
    <property type="component" value="Unassembled WGS sequence"/>
</dbReference>
<keyword evidence="4 5" id="KW-0472">Membrane</keyword>
<dbReference type="InterPro" id="IPR050307">
    <property type="entry name" value="Sterol_Desaturase_Related"/>
</dbReference>
<dbReference type="RefSeq" id="WP_320425314.1">
    <property type="nucleotide sequence ID" value="NZ_JAXCLA010000008.1"/>
</dbReference>
<organism evidence="7 8">
    <name type="scientific">Roseateles agri</name>
    <dbReference type="NCBI Taxonomy" id="3098619"/>
    <lineage>
        <taxon>Bacteria</taxon>
        <taxon>Pseudomonadati</taxon>
        <taxon>Pseudomonadota</taxon>
        <taxon>Betaproteobacteria</taxon>
        <taxon>Burkholderiales</taxon>
        <taxon>Sphaerotilaceae</taxon>
        <taxon>Roseateles</taxon>
    </lineage>
</organism>
<keyword evidence="3 5" id="KW-1133">Transmembrane helix</keyword>
<comment type="caution">
    <text evidence="7">The sequence shown here is derived from an EMBL/GenBank/DDBJ whole genome shotgun (WGS) entry which is preliminary data.</text>
</comment>
<name>A0ABU5DQL5_9BURK</name>
<dbReference type="EMBL" id="JAXCLA010000008">
    <property type="protein sequence ID" value="MDY0747342.1"/>
    <property type="molecule type" value="Genomic_DNA"/>
</dbReference>
<dbReference type="InterPro" id="IPR006694">
    <property type="entry name" value="Fatty_acid_hydroxylase"/>
</dbReference>
<protein>
    <submittedName>
        <fullName evidence="7">Sterol desaturase family protein</fullName>
    </submittedName>
</protein>
<comment type="subcellular location">
    <subcellularLocation>
        <location evidence="1">Membrane</location>
    </subcellularLocation>
</comment>
<sequence length="291" mass="33674">MRLFLKNQLFLLVLSVVIGGDLLLWSLKVPAITWADYTYSAVLIFLVVFEFVKPRNASWNYITKDGVKFRELSADVIFQVVEAAVVSAAVFAMSVWLADHIRSYFGLKHQVGLHWALQCVAAVFIMDFIRYWIHRWMHQVPLLWRIHSLHHMPERLGAMSTARGNPLDDVIIYSPELIVLFVLGFDKDVMLGLYSVVWIIPLITHSNVEFPVTRLASVFQLPTYHLIHHAYNDATTPTHNFAEILTFWDRVFGTFNAGPIGLDHRTGVVSDKPREWHREFFGWLYLPINRL</sequence>
<evidence type="ECO:0000256" key="2">
    <source>
        <dbReference type="ARBA" id="ARBA00022692"/>
    </source>
</evidence>
<dbReference type="PANTHER" id="PTHR11863">
    <property type="entry name" value="STEROL DESATURASE"/>
    <property type="match status" value="1"/>
</dbReference>
<evidence type="ECO:0000256" key="4">
    <source>
        <dbReference type="ARBA" id="ARBA00023136"/>
    </source>
</evidence>
<reference evidence="7 8" key="1">
    <citation type="submission" date="2023-11" db="EMBL/GenBank/DDBJ databases">
        <title>Paucibacter sp. nov., isolated from fresh soil in Korea.</title>
        <authorList>
            <person name="Le N.T.T."/>
        </authorList>
    </citation>
    <scope>NUCLEOTIDE SEQUENCE [LARGE SCALE GENOMIC DNA]</scope>
    <source>
        <strain evidence="7 8">R3-3</strain>
    </source>
</reference>
<gene>
    <name evidence="7" type="ORF">SNE35_22760</name>
</gene>
<evidence type="ECO:0000256" key="3">
    <source>
        <dbReference type="ARBA" id="ARBA00022989"/>
    </source>
</evidence>
<keyword evidence="2 5" id="KW-0812">Transmembrane</keyword>
<evidence type="ECO:0000256" key="1">
    <source>
        <dbReference type="ARBA" id="ARBA00004370"/>
    </source>
</evidence>